<gene>
    <name evidence="1" type="ORF">MENTE1834_LOCUS11968</name>
</gene>
<proteinExistence type="predicted"/>
<accession>A0ACB0YGN5</accession>
<organism evidence="1 2">
    <name type="scientific">Meloidogyne enterolobii</name>
    <name type="common">Root-knot nematode worm</name>
    <name type="synonym">Meloidogyne mayaguensis</name>
    <dbReference type="NCBI Taxonomy" id="390850"/>
    <lineage>
        <taxon>Eukaryota</taxon>
        <taxon>Metazoa</taxon>
        <taxon>Ecdysozoa</taxon>
        <taxon>Nematoda</taxon>
        <taxon>Chromadorea</taxon>
        <taxon>Rhabditida</taxon>
        <taxon>Tylenchina</taxon>
        <taxon>Tylenchomorpha</taxon>
        <taxon>Tylenchoidea</taxon>
        <taxon>Meloidogynidae</taxon>
        <taxon>Meloidogyninae</taxon>
        <taxon>Meloidogyne</taxon>
    </lineage>
</organism>
<name>A0ACB0YGN5_MELEN</name>
<evidence type="ECO:0000313" key="2">
    <source>
        <dbReference type="Proteomes" id="UP001497535"/>
    </source>
</evidence>
<sequence>MDEGLRLIIALAKDKIGPNRGYTNLCIYQSWTSTDPTNCKSNVHGIEVNLDSYSHCHWLSSLMELHEDEYEKFAKAGVYNKYARFLVLKGHIEKLRMLYINHFSIFDNLGASNEDNITLLEVHQSLKDAKNLSEMRQLQDQMLAEKNTTAQKC</sequence>
<dbReference type="Proteomes" id="UP001497535">
    <property type="component" value="Unassembled WGS sequence"/>
</dbReference>
<dbReference type="EMBL" id="CAVMJV010000012">
    <property type="protein sequence ID" value="CAK5046138.1"/>
    <property type="molecule type" value="Genomic_DNA"/>
</dbReference>
<keyword evidence="2" id="KW-1185">Reference proteome</keyword>
<reference evidence="1" key="1">
    <citation type="submission" date="2023-11" db="EMBL/GenBank/DDBJ databases">
        <authorList>
            <person name="Poullet M."/>
        </authorList>
    </citation>
    <scope>NUCLEOTIDE SEQUENCE</scope>
    <source>
        <strain evidence="1">E1834</strain>
    </source>
</reference>
<evidence type="ECO:0000313" key="1">
    <source>
        <dbReference type="EMBL" id="CAK5046138.1"/>
    </source>
</evidence>
<protein>
    <submittedName>
        <fullName evidence="1">Uncharacterized protein</fullName>
    </submittedName>
</protein>
<comment type="caution">
    <text evidence="1">The sequence shown here is derived from an EMBL/GenBank/DDBJ whole genome shotgun (WGS) entry which is preliminary data.</text>
</comment>